<dbReference type="Proteomes" id="UP000245921">
    <property type="component" value="Unassembled WGS sequence"/>
</dbReference>
<dbReference type="Pfam" id="PF09936">
    <property type="entry name" value="Methyltrn_RNA_4"/>
    <property type="match status" value="1"/>
</dbReference>
<feature type="domain" description="tRNA (guanine-N(1)-)-methyltransferase C-terminal" evidence="1">
    <location>
        <begin position="4"/>
        <end position="185"/>
    </location>
</feature>
<protein>
    <recommendedName>
        <fullName evidence="1">tRNA (guanine-N(1)-)-methyltransferase C-terminal domain-containing protein</fullName>
    </recommendedName>
</protein>
<organism evidence="2 3">
    <name type="scientific">Oceanotoga teriensis</name>
    <dbReference type="NCBI Taxonomy" id="515440"/>
    <lineage>
        <taxon>Bacteria</taxon>
        <taxon>Thermotogati</taxon>
        <taxon>Thermotogota</taxon>
        <taxon>Thermotogae</taxon>
        <taxon>Petrotogales</taxon>
        <taxon>Petrotogaceae</taxon>
        <taxon>Oceanotoga</taxon>
    </lineage>
</organism>
<dbReference type="EMBL" id="QGGI01000005">
    <property type="protein sequence ID" value="PWJ95388.1"/>
    <property type="molecule type" value="Genomic_DNA"/>
</dbReference>
<gene>
    <name evidence="2" type="ORF">C7380_10515</name>
</gene>
<dbReference type="InterPro" id="IPR029026">
    <property type="entry name" value="tRNA_m1G_MTases_N"/>
</dbReference>
<comment type="caution">
    <text evidence="2">The sequence shown here is derived from an EMBL/GenBank/DDBJ whole genome shotgun (WGS) entry which is preliminary data.</text>
</comment>
<evidence type="ECO:0000313" key="2">
    <source>
        <dbReference type="EMBL" id="PWJ95388.1"/>
    </source>
</evidence>
<dbReference type="AlphaFoldDB" id="A0AA45C7H7"/>
<evidence type="ECO:0000259" key="1">
    <source>
        <dbReference type="Pfam" id="PF09936"/>
    </source>
</evidence>
<accession>A0AA45C7H7</accession>
<proteinExistence type="predicted"/>
<sequence length="195" mass="22487">MLNKLYVALIHYPILGREEQIISTAITNFDIHDISRSCRTYNIKNFYMVSNLPAQRKIVNNVVDYWREGYGSTYNPNRKDALSVFKIVEYLEDAIEDIEKIENEKPKIVFTSAKPREKAIDFSELSKVIEEEEAPILILYGTGWGMPEEIRDICDYDLEPIRGNSDFNHLSVRAAVAISLDRLIGEKVLNNKNNI</sequence>
<dbReference type="InterPro" id="IPR019230">
    <property type="entry name" value="RNA_MeTrfase_C_dom"/>
</dbReference>
<reference evidence="2 3" key="1">
    <citation type="submission" date="2018-05" db="EMBL/GenBank/DDBJ databases">
        <title>Genomic Encyclopedia of Type Strains, Phase IV (KMG-IV): sequencing the most valuable type-strain genomes for metagenomic binning, comparative biology and taxonomic classification.</title>
        <authorList>
            <person name="Goeker M."/>
        </authorList>
    </citation>
    <scope>NUCLEOTIDE SEQUENCE [LARGE SCALE GENOMIC DNA]</scope>
    <source>
        <strain evidence="2 3">DSM 24906</strain>
    </source>
</reference>
<dbReference type="CDD" id="cd18085">
    <property type="entry name" value="TM1570-like"/>
    <property type="match status" value="1"/>
</dbReference>
<evidence type="ECO:0000313" key="3">
    <source>
        <dbReference type="Proteomes" id="UP000245921"/>
    </source>
</evidence>
<name>A0AA45C7H7_9BACT</name>
<dbReference type="RefSeq" id="WP_109604306.1">
    <property type="nucleotide sequence ID" value="NZ_QGGI01000005.1"/>
</dbReference>
<dbReference type="Gene3D" id="3.40.1280.10">
    <property type="match status" value="1"/>
</dbReference>
<keyword evidence="3" id="KW-1185">Reference proteome</keyword>